<proteinExistence type="predicted"/>
<evidence type="ECO:0000256" key="3">
    <source>
        <dbReference type="ARBA" id="ARBA00022519"/>
    </source>
</evidence>
<evidence type="ECO:0000259" key="9">
    <source>
        <dbReference type="Pfam" id="PF06808"/>
    </source>
</evidence>
<dbReference type="PANTHER" id="PTHR33362:SF7">
    <property type="entry name" value="SLL1103 PROTEIN"/>
    <property type="match status" value="1"/>
</dbReference>
<feature type="transmembrane region" description="Helical" evidence="8">
    <location>
        <begin position="304"/>
        <end position="322"/>
    </location>
</feature>
<name>A0A1H3W229_9RHOB</name>
<feature type="domain" description="TRAP C4-dicarboxylate transport system permease DctM subunit" evidence="9">
    <location>
        <begin position="293"/>
        <end position="518"/>
    </location>
</feature>
<keyword evidence="3 7" id="KW-0997">Cell inner membrane</keyword>
<keyword evidence="5 8" id="KW-1133">Transmembrane helix</keyword>
<sequence length="528" mass="56250">MIEFIVHHLELLMFAVAVALLLRGFPVAFTLAGVGLFFAFIGAYFQEGFFAGGDIGFLRPYYNRIFGLMDETNEVLVAVPLFIFMGVMLERSRVAGELLETMGRLFGTLRGGLGLSVTFVGMLLAASTGIVGATVVTMGMISLPSMLRNNYDKGLACGSIAAAGTLGQIIPPSIVLVILGDTISNEYIEARRAVGDWAPDPVSVGDLFVGALLPGLLLVALYMIYQIGLAIFSPKSSPAMAMTEKVTWAEVGRVLLPPILLIFAVLGSILYGIATPTEAAAVGAIGAILLAGEKQAGASPWPQYLAVIGVIAVFVVTLFFDLRLTRTVIEPNDLIGMWLAGALLAVVAWGVVVSLVRIFRSGILTNVMEATTKVTCMVFVILIGAQLFNLTFRGLGGEETVHEILSAVPGGAFGAMFAVMAVMFVLGFFLDFLEIIFVVVPIMSPTLFMLGLDPIWVAIMIAVNLQTSFLTPPFGFALFYLRGVAPPEVTTMDIYRGVIPFVIIQLIGLGILAAFPALATWLPGVVFG</sequence>
<dbReference type="InterPro" id="IPR010656">
    <property type="entry name" value="DctM"/>
</dbReference>
<protein>
    <submittedName>
        <fullName evidence="10">TRAP transporter, DctM subunit</fullName>
    </submittedName>
</protein>
<evidence type="ECO:0000256" key="5">
    <source>
        <dbReference type="ARBA" id="ARBA00022989"/>
    </source>
</evidence>
<evidence type="ECO:0000256" key="2">
    <source>
        <dbReference type="ARBA" id="ARBA00022475"/>
    </source>
</evidence>
<evidence type="ECO:0000256" key="1">
    <source>
        <dbReference type="ARBA" id="ARBA00004429"/>
    </source>
</evidence>
<keyword evidence="6 8" id="KW-0472">Membrane</keyword>
<reference evidence="10 11" key="1">
    <citation type="submission" date="2016-10" db="EMBL/GenBank/DDBJ databases">
        <authorList>
            <person name="de Groot N.N."/>
        </authorList>
    </citation>
    <scope>NUCLEOTIDE SEQUENCE [LARGE SCALE GENOMIC DNA]</scope>
    <source>
        <strain evidence="10 11">DSM 15345</strain>
    </source>
</reference>
<dbReference type="RefSeq" id="WP_175478717.1">
    <property type="nucleotide sequence ID" value="NZ_FNQM01000001.1"/>
</dbReference>
<feature type="transmembrane region" description="Helical" evidence="8">
    <location>
        <begin position="455"/>
        <end position="481"/>
    </location>
</feature>
<dbReference type="PANTHER" id="PTHR33362">
    <property type="entry name" value="SIALIC ACID TRAP TRANSPORTER PERMEASE PROTEIN SIAT-RELATED"/>
    <property type="match status" value="1"/>
</dbReference>
<dbReference type="STRING" id="89524.SAMN05444370_101467"/>
<keyword evidence="11" id="KW-1185">Reference proteome</keyword>
<dbReference type="GO" id="GO:0005886">
    <property type="term" value="C:plasma membrane"/>
    <property type="evidence" value="ECO:0007669"/>
    <property type="project" value="UniProtKB-SubCell"/>
</dbReference>
<keyword evidence="2" id="KW-1003">Cell membrane</keyword>
<dbReference type="GO" id="GO:0022857">
    <property type="term" value="F:transmembrane transporter activity"/>
    <property type="evidence" value="ECO:0007669"/>
    <property type="project" value="UniProtKB-UniRule"/>
</dbReference>
<gene>
    <name evidence="10" type="ORF">SAMN05444370_101467</name>
</gene>
<evidence type="ECO:0000256" key="4">
    <source>
        <dbReference type="ARBA" id="ARBA00022692"/>
    </source>
</evidence>
<feature type="transmembrane region" description="Helical" evidence="8">
    <location>
        <begin position="207"/>
        <end position="233"/>
    </location>
</feature>
<feature type="transmembrane region" description="Helical" evidence="8">
    <location>
        <begin position="334"/>
        <end position="359"/>
    </location>
</feature>
<feature type="domain" description="TRAP C4-dicarboxylate transport system permease DctM subunit" evidence="9">
    <location>
        <begin position="15"/>
        <end position="291"/>
    </location>
</feature>
<keyword evidence="4 8" id="KW-0812">Transmembrane</keyword>
<feature type="transmembrane region" description="Helical" evidence="8">
    <location>
        <begin position="254"/>
        <end position="274"/>
    </location>
</feature>
<evidence type="ECO:0000256" key="8">
    <source>
        <dbReference type="SAM" id="Phobius"/>
    </source>
</evidence>
<dbReference type="EMBL" id="FNQM01000001">
    <property type="protein sequence ID" value="SDZ81030.1"/>
    <property type="molecule type" value="Genomic_DNA"/>
</dbReference>
<dbReference type="Pfam" id="PF06808">
    <property type="entry name" value="DctM"/>
    <property type="match status" value="2"/>
</dbReference>
<evidence type="ECO:0000313" key="11">
    <source>
        <dbReference type="Proteomes" id="UP000198703"/>
    </source>
</evidence>
<feature type="transmembrane region" description="Helical" evidence="8">
    <location>
        <begin position="501"/>
        <end position="522"/>
    </location>
</feature>
<comment type="function">
    <text evidence="7">Part of the tripartite ATP-independent periplasmic (TRAP) transport system.</text>
</comment>
<feature type="transmembrane region" description="Helical" evidence="8">
    <location>
        <begin position="12"/>
        <end position="45"/>
    </location>
</feature>
<dbReference type="InterPro" id="IPR004681">
    <property type="entry name" value="TRAP_DctM"/>
</dbReference>
<feature type="transmembrane region" description="Helical" evidence="8">
    <location>
        <begin position="371"/>
        <end position="392"/>
    </location>
</feature>
<feature type="transmembrane region" description="Helical" evidence="8">
    <location>
        <begin position="413"/>
        <end position="443"/>
    </location>
</feature>
<organism evidence="10 11">
    <name type="scientific">Rubrimonas cliftonensis</name>
    <dbReference type="NCBI Taxonomy" id="89524"/>
    <lineage>
        <taxon>Bacteria</taxon>
        <taxon>Pseudomonadati</taxon>
        <taxon>Pseudomonadota</taxon>
        <taxon>Alphaproteobacteria</taxon>
        <taxon>Rhodobacterales</taxon>
        <taxon>Paracoccaceae</taxon>
        <taxon>Rubrimonas</taxon>
    </lineage>
</organism>
<comment type="subcellular location">
    <subcellularLocation>
        <location evidence="1 7">Cell inner membrane</location>
        <topology evidence="1 7">Multi-pass membrane protein</topology>
    </subcellularLocation>
</comment>
<accession>A0A1H3W229</accession>
<evidence type="ECO:0000256" key="7">
    <source>
        <dbReference type="RuleBase" id="RU369079"/>
    </source>
</evidence>
<evidence type="ECO:0000313" key="10">
    <source>
        <dbReference type="EMBL" id="SDZ81030.1"/>
    </source>
</evidence>
<evidence type="ECO:0000256" key="6">
    <source>
        <dbReference type="ARBA" id="ARBA00023136"/>
    </source>
</evidence>
<dbReference type="Proteomes" id="UP000198703">
    <property type="component" value="Unassembled WGS sequence"/>
</dbReference>
<dbReference type="AlphaFoldDB" id="A0A1H3W229"/>
<keyword evidence="7" id="KW-0813">Transport</keyword>
<feature type="transmembrane region" description="Helical" evidence="8">
    <location>
        <begin position="113"/>
        <end position="141"/>
    </location>
</feature>